<keyword evidence="2" id="KW-1185">Reference proteome</keyword>
<organism evidence="1 2">
    <name type="scientific">Aliidiomarina maris</name>
    <dbReference type="NCBI Taxonomy" id="531312"/>
    <lineage>
        <taxon>Bacteria</taxon>
        <taxon>Pseudomonadati</taxon>
        <taxon>Pseudomonadota</taxon>
        <taxon>Gammaproteobacteria</taxon>
        <taxon>Alteromonadales</taxon>
        <taxon>Idiomarinaceae</taxon>
        <taxon>Aliidiomarina</taxon>
    </lineage>
</organism>
<dbReference type="EMBL" id="PIPK01000007">
    <property type="protein sequence ID" value="RUO24252.1"/>
    <property type="molecule type" value="Genomic_DNA"/>
</dbReference>
<dbReference type="Proteomes" id="UP000287865">
    <property type="component" value="Unassembled WGS sequence"/>
</dbReference>
<accession>A0ABY0BR53</accession>
<name>A0ABY0BR53_9GAMM</name>
<sequence>MNIMGKSLADQLLGAGLVDEKKVKKARQEKRKVNKQLRSGVAVEVDNSAERIAADKAAQVERDKALNRERQQREQQKAMRAQALQMLEQHQLSCEGDVTFNFVDPHTNKVKQILVDARTQKHLSQANLAICLLRERYIVVPRNIAEKAAERFADVLIYIAPDHDQQVDEDDPYKDYQIPDDLMW</sequence>
<evidence type="ECO:0000313" key="2">
    <source>
        <dbReference type="Proteomes" id="UP000287865"/>
    </source>
</evidence>
<dbReference type="Pfam" id="PF09831">
    <property type="entry name" value="DUF2058"/>
    <property type="match status" value="1"/>
</dbReference>
<comment type="caution">
    <text evidence="1">The sequence shown here is derived from an EMBL/GenBank/DDBJ whole genome shotgun (WGS) entry which is preliminary data.</text>
</comment>
<gene>
    <name evidence="1" type="ORF">CWE07_09250</name>
</gene>
<reference evidence="1 2" key="1">
    <citation type="journal article" date="2018" name="Front. Microbiol.">
        <title>Genome-Based Analysis Reveals the Taxonomy and Diversity of the Family Idiomarinaceae.</title>
        <authorList>
            <person name="Liu Y."/>
            <person name="Lai Q."/>
            <person name="Shao Z."/>
        </authorList>
    </citation>
    <scope>NUCLEOTIDE SEQUENCE [LARGE SCALE GENOMIC DNA]</scope>
    <source>
        <strain evidence="1 2">CF12-14</strain>
    </source>
</reference>
<evidence type="ECO:0000313" key="1">
    <source>
        <dbReference type="EMBL" id="RUO24252.1"/>
    </source>
</evidence>
<proteinExistence type="predicted"/>
<protein>
    <submittedName>
        <fullName evidence="1">DUF2058 domain-containing protein</fullName>
    </submittedName>
</protein>
<dbReference type="InterPro" id="IPR018636">
    <property type="entry name" value="DUF2058"/>
</dbReference>